<evidence type="ECO:0000256" key="8">
    <source>
        <dbReference type="ARBA" id="ARBA00022741"/>
    </source>
</evidence>
<keyword evidence="7" id="KW-0548">Nucleotidyltransferase</keyword>
<dbReference type="GO" id="GO:0005737">
    <property type="term" value="C:cytoplasm"/>
    <property type="evidence" value="ECO:0007669"/>
    <property type="project" value="UniProtKB-SubCell"/>
</dbReference>
<dbReference type="EMBL" id="JACOPF010000002">
    <property type="protein sequence ID" value="MBC5689152.1"/>
    <property type="molecule type" value="Genomic_DNA"/>
</dbReference>
<evidence type="ECO:0000256" key="3">
    <source>
        <dbReference type="ARBA" id="ARBA00012584"/>
    </source>
</evidence>
<gene>
    <name evidence="13" type="ORF">H8S37_09505</name>
</gene>
<dbReference type="SMART" id="SM00226">
    <property type="entry name" value="LMWPc"/>
    <property type="match status" value="1"/>
</dbReference>
<proteinExistence type="inferred from homology"/>
<evidence type="ECO:0000256" key="6">
    <source>
        <dbReference type="ARBA" id="ARBA00022694"/>
    </source>
</evidence>
<dbReference type="AlphaFoldDB" id="A0A923LI08"/>
<comment type="catalytic activity">
    <reaction evidence="11">
        <text>L-threonine + hydrogencarbonate + ATP = L-threonylcarbamoyladenylate + diphosphate + H2O</text>
        <dbReference type="Rhea" id="RHEA:36407"/>
        <dbReference type="ChEBI" id="CHEBI:15377"/>
        <dbReference type="ChEBI" id="CHEBI:17544"/>
        <dbReference type="ChEBI" id="CHEBI:30616"/>
        <dbReference type="ChEBI" id="CHEBI:33019"/>
        <dbReference type="ChEBI" id="CHEBI:57926"/>
        <dbReference type="ChEBI" id="CHEBI:73682"/>
        <dbReference type="EC" id="2.7.7.87"/>
    </reaction>
</comment>
<dbReference type="SUPFAM" id="SSF52788">
    <property type="entry name" value="Phosphotyrosine protein phosphatases I"/>
    <property type="match status" value="1"/>
</dbReference>
<dbReference type="GO" id="GO:0003725">
    <property type="term" value="F:double-stranded RNA binding"/>
    <property type="evidence" value="ECO:0007669"/>
    <property type="project" value="InterPro"/>
</dbReference>
<evidence type="ECO:0000256" key="7">
    <source>
        <dbReference type="ARBA" id="ARBA00022695"/>
    </source>
</evidence>
<dbReference type="Pfam" id="PF03481">
    <property type="entry name" value="Sua5_C"/>
    <property type="match status" value="1"/>
</dbReference>
<dbReference type="PANTHER" id="PTHR17490:SF16">
    <property type="entry name" value="THREONYLCARBAMOYL-AMP SYNTHASE"/>
    <property type="match status" value="1"/>
</dbReference>
<dbReference type="PANTHER" id="PTHR17490">
    <property type="entry name" value="SUA5"/>
    <property type="match status" value="1"/>
</dbReference>
<evidence type="ECO:0000313" key="14">
    <source>
        <dbReference type="Proteomes" id="UP000652477"/>
    </source>
</evidence>
<dbReference type="GO" id="GO:0061710">
    <property type="term" value="F:L-threonylcarbamoyladenylate synthase"/>
    <property type="evidence" value="ECO:0007669"/>
    <property type="project" value="UniProtKB-EC"/>
</dbReference>
<dbReference type="Proteomes" id="UP000652477">
    <property type="component" value="Unassembled WGS sequence"/>
</dbReference>
<keyword evidence="8" id="KW-0547">Nucleotide-binding</keyword>
<evidence type="ECO:0000256" key="10">
    <source>
        <dbReference type="ARBA" id="ARBA00029774"/>
    </source>
</evidence>
<evidence type="ECO:0000256" key="5">
    <source>
        <dbReference type="ARBA" id="ARBA00022679"/>
    </source>
</evidence>
<dbReference type="InterPro" id="IPR017945">
    <property type="entry name" value="DHBP_synth_RibB-like_a/b_dom"/>
</dbReference>
<dbReference type="Gene3D" id="3.40.50.11030">
    <property type="entry name" value="Threonylcarbamoyl-AMP synthase, C-terminal domain"/>
    <property type="match status" value="1"/>
</dbReference>
<reference evidence="13" key="1">
    <citation type="submission" date="2020-08" db="EMBL/GenBank/DDBJ databases">
        <title>Genome public.</title>
        <authorList>
            <person name="Liu C."/>
            <person name="Sun Q."/>
        </authorList>
    </citation>
    <scope>NUCLEOTIDE SEQUENCE</scope>
    <source>
        <strain evidence="13">NSJ-55</strain>
    </source>
</reference>
<dbReference type="InterPro" id="IPR038385">
    <property type="entry name" value="Sua5/YwlC_C"/>
</dbReference>
<dbReference type="InterPro" id="IPR050156">
    <property type="entry name" value="TC-AMP_synthase_SUA5"/>
</dbReference>
<organism evidence="13 14">
    <name type="scientific">Mediterraneibacter hominis</name>
    <dbReference type="NCBI Taxonomy" id="2763054"/>
    <lineage>
        <taxon>Bacteria</taxon>
        <taxon>Bacillati</taxon>
        <taxon>Bacillota</taxon>
        <taxon>Clostridia</taxon>
        <taxon>Lachnospirales</taxon>
        <taxon>Lachnospiraceae</taxon>
        <taxon>Mediterraneibacter</taxon>
    </lineage>
</organism>
<dbReference type="InterPro" id="IPR023485">
    <property type="entry name" value="Ptyr_pPase"/>
</dbReference>
<dbReference type="GO" id="GO:0005524">
    <property type="term" value="F:ATP binding"/>
    <property type="evidence" value="ECO:0007669"/>
    <property type="project" value="UniProtKB-KW"/>
</dbReference>
<dbReference type="InterPro" id="IPR036196">
    <property type="entry name" value="Ptyr_pPase_sf"/>
</dbReference>
<dbReference type="NCBIfam" id="TIGR00057">
    <property type="entry name" value="L-threonylcarbamoyladenylate synthase"/>
    <property type="match status" value="1"/>
</dbReference>
<comment type="caution">
    <text evidence="13">The sequence shown here is derived from an EMBL/GenBank/DDBJ whole genome shotgun (WGS) entry which is preliminary data.</text>
</comment>
<dbReference type="Gene3D" id="3.40.50.2300">
    <property type="match status" value="1"/>
</dbReference>
<dbReference type="SUPFAM" id="SSF55821">
    <property type="entry name" value="YrdC/RibB"/>
    <property type="match status" value="1"/>
</dbReference>
<dbReference type="Pfam" id="PF01300">
    <property type="entry name" value="Sua5_yciO_yrdC"/>
    <property type="match status" value="1"/>
</dbReference>
<evidence type="ECO:0000259" key="12">
    <source>
        <dbReference type="PROSITE" id="PS51163"/>
    </source>
</evidence>
<feature type="domain" description="YrdC-like" evidence="12">
    <location>
        <begin position="15"/>
        <end position="201"/>
    </location>
</feature>
<keyword evidence="4" id="KW-0963">Cytoplasm</keyword>
<comment type="subcellular location">
    <subcellularLocation>
        <location evidence="1">Cytoplasm</location>
    </subcellularLocation>
</comment>
<comment type="similarity">
    <text evidence="2">Belongs to the SUA5 family.</text>
</comment>
<evidence type="ECO:0000256" key="1">
    <source>
        <dbReference type="ARBA" id="ARBA00004496"/>
    </source>
</evidence>
<dbReference type="GO" id="GO:0000049">
    <property type="term" value="F:tRNA binding"/>
    <property type="evidence" value="ECO:0007669"/>
    <property type="project" value="TreeGrafter"/>
</dbReference>
<evidence type="ECO:0000256" key="9">
    <source>
        <dbReference type="ARBA" id="ARBA00022840"/>
    </source>
</evidence>
<dbReference type="GO" id="GO:0008033">
    <property type="term" value="P:tRNA processing"/>
    <property type="evidence" value="ECO:0007669"/>
    <property type="project" value="UniProtKB-KW"/>
</dbReference>
<keyword evidence="5" id="KW-0808">Transferase</keyword>
<evidence type="ECO:0000313" key="13">
    <source>
        <dbReference type="EMBL" id="MBC5689152.1"/>
    </source>
</evidence>
<dbReference type="Gene3D" id="3.90.870.10">
    <property type="entry name" value="DHBP synthase"/>
    <property type="match status" value="1"/>
</dbReference>
<protein>
    <recommendedName>
        <fullName evidence="10">L-threonylcarbamoyladenylate synthase</fullName>
        <ecNumber evidence="3">2.7.7.87</ecNumber>
    </recommendedName>
    <alternativeName>
        <fullName evidence="10">L-threonylcarbamoyladenylate synthase</fullName>
    </alternativeName>
</protein>
<dbReference type="GO" id="GO:0006450">
    <property type="term" value="P:regulation of translational fidelity"/>
    <property type="evidence" value="ECO:0007669"/>
    <property type="project" value="TreeGrafter"/>
</dbReference>
<evidence type="ECO:0000256" key="2">
    <source>
        <dbReference type="ARBA" id="ARBA00007663"/>
    </source>
</evidence>
<dbReference type="RefSeq" id="WP_186875830.1">
    <property type="nucleotide sequence ID" value="NZ_JACOPF010000002.1"/>
</dbReference>
<keyword evidence="14" id="KW-1185">Reference proteome</keyword>
<keyword evidence="6" id="KW-0819">tRNA processing</keyword>
<dbReference type="InterPro" id="IPR005145">
    <property type="entry name" value="Sua5_C"/>
</dbReference>
<evidence type="ECO:0000256" key="4">
    <source>
        <dbReference type="ARBA" id="ARBA00022490"/>
    </source>
</evidence>
<dbReference type="InterPro" id="IPR006070">
    <property type="entry name" value="Sua5-like_dom"/>
</dbReference>
<dbReference type="FunFam" id="3.90.870.10:FF:000009">
    <property type="entry name" value="Threonylcarbamoyl-AMP synthase, putative"/>
    <property type="match status" value="1"/>
</dbReference>
<sequence>MRTKIRKVDKNNIEESIIQEAGEILKQGGLVAFPTETVYGLGANALDEEAAKKTYAAKGRPSDNPLIVHIADREDLKKIAVHIPPETEALMQRFWPGPLTMIFEKSVAVPYGTTGGLNTVAVRMPSDPVAMQLIKAAGGFVSAPSANTSGRPSPTTAAHVEEDLNGKIDMILDGGSVDIGLESTILDMTVTPPMILRPGAITADMFEEIIGTVSVDETLLGSESRQPPKAPGMKYRHYAPKARLTIVEGDLREEILAIRQLAYEGYRKGKSVGIIATNETNQFYRYGLVKNIGTRENEKTIAKNLYRILREFDEENVDAIYSESFAMQGIGKAIMNRLEKAAGHLRLSAAAIVKEQKYRRILFVSSTDTSRGPMAAELLRAQELEQEYVIDSRGLIVLFPEPVNQKIEAIMKSGQLSLEKHFSSQLKEEDLQEDTLVLAIDEGLKKKILSEYQNTKNVYTLNEFTEADGDIPNPYGQPLTAYGECYEILTKLIEKLTNKLNSYTKGGE</sequence>
<dbReference type="PROSITE" id="PS51163">
    <property type="entry name" value="YRDC"/>
    <property type="match status" value="1"/>
</dbReference>
<name>A0A923LI08_9FIRM</name>
<evidence type="ECO:0000256" key="11">
    <source>
        <dbReference type="ARBA" id="ARBA00048366"/>
    </source>
</evidence>
<dbReference type="Pfam" id="PF01451">
    <property type="entry name" value="LMWPc"/>
    <property type="match status" value="1"/>
</dbReference>
<dbReference type="EC" id="2.7.7.87" evidence="3"/>
<keyword evidence="9" id="KW-0067">ATP-binding</keyword>
<accession>A0A923LI08</accession>